<protein>
    <submittedName>
        <fullName evidence="2">Uncharacterized protein</fullName>
    </submittedName>
</protein>
<sequence length="245" mass="27914">MADKLDPHHLVALMSYAFRGKHDGSSRSLDRTSVNPEYGVTNKRETNIRTFPILDAIASISVSQERSQVVAVAFQLNSKEREIRLTIAENRDVEPRLVNHLDSVWRKLQALSNEFAADGGLDKNEEGSPDIPKDKGLPLRVNIFRVESDLYDVMVGLSLALNLVRKLHHDPKQGLTDDEWNTVYDESMWANEKARLVLADRNDFGLEILSQEFNGMPLLTPITKHMQKYPDHPQTPRPRSYRFPA</sequence>
<keyword evidence="3" id="KW-1185">Reference proteome</keyword>
<proteinExistence type="predicted"/>
<dbReference type="AlphaFoldDB" id="A0A3N4K0Z0"/>
<organism evidence="2 3">
    <name type="scientific">Choiromyces venosus 120613-1</name>
    <dbReference type="NCBI Taxonomy" id="1336337"/>
    <lineage>
        <taxon>Eukaryota</taxon>
        <taxon>Fungi</taxon>
        <taxon>Dikarya</taxon>
        <taxon>Ascomycota</taxon>
        <taxon>Pezizomycotina</taxon>
        <taxon>Pezizomycetes</taxon>
        <taxon>Pezizales</taxon>
        <taxon>Tuberaceae</taxon>
        <taxon>Choiromyces</taxon>
    </lineage>
</organism>
<evidence type="ECO:0000313" key="3">
    <source>
        <dbReference type="Proteomes" id="UP000276215"/>
    </source>
</evidence>
<gene>
    <name evidence="2" type="ORF">L873DRAFT_1460200</name>
</gene>
<dbReference type="Proteomes" id="UP000276215">
    <property type="component" value="Unassembled WGS sequence"/>
</dbReference>
<reference evidence="2 3" key="1">
    <citation type="journal article" date="2018" name="Nat. Ecol. Evol.">
        <title>Pezizomycetes genomes reveal the molecular basis of ectomycorrhizal truffle lifestyle.</title>
        <authorList>
            <person name="Murat C."/>
            <person name="Payen T."/>
            <person name="Noel B."/>
            <person name="Kuo A."/>
            <person name="Morin E."/>
            <person name="Chen J."/>
            <person name="Kohler A."/>
            <person name="Krizsan K."/>
            <person name="Balestrini R."/>
            <person name="Da Silva C."/>
            <person name="Montanini B."/>
            <person name="Hainaut M."/>
            <person name="Levati E."/>
            <person name="Barry K.W."/>
            <person name="Belfiori B."/>
            <person name="Cichocki N."/>
            <person name="Clum A."/>
            <person name="Dockter R.B."/>
            <person name="Fauchery L."/>
            <person name="Guy J."/>
            <person name="Iotti M."/>
            <person name="Le Tacon F."/>
            <person name="Lindquist E.A."/>
            <person name="Lipzen A."/>
            <person name="Malagnac F."/>
            <person name="Mello A."/>
            <person name="Molinier V."/>
            <person name="Miyauchi S."/>
            <person name="Poulain J."/>
            <person name="Riccioni C."/>
            <person name="Rubini A."/>
            <person name="Sitrit Y."/>
            <person name="Splivallo R."/>
            <person name="Traeger S."/>
            <person name="Wang M."/>
            <person name="Zifcakova L."/>
            <person name="Wipf D."/>
            <person name="Zambonelli A."/>
            <person name="Paolocci F."/>
            <person name="Nowrousian M."/>
            <person name="Ottonello S."/>
            <person name="Baldrian P."/>
            <person name="Spatafora J.W."/>
            <person name="Henrissat B."/>
            <person name="Nagy L.G."/>
            <person name="Aury J.M."/>
            <person name="Wincker P."/>
            <person name="Grigoriev I.V."/>
            <person name="Bonfante P."/>
            <person name="Martin F.M."/>
        </authorList>
    </citation>
    <scope>NUCLEOTIDE SEQUENCE [LARGE SCALE GENOMIC DNA]</scope>
    <source>
        <strain evidence="2 3">120613-1</strain>
    </source>
</reference>
<dbReference type="OrthoDB" id="5308969at2759"/>
<evidence type="ECO:0000256" key="1">
    <source>
        <dbReference type="SAM" id="MobiDB-lite"/>
    </source>
</evidence>
<feature type="region of interest" description="Disordered" evidence="1">
    <location>
        <begin position="226"/>
        <end position="245"/>
    </location>
</feature>
<evidence type="ECO:0000313" key="2">
    <source>
        <dbReference type="EMBL" id="RPB04247.1"/>
    </source>
</evidence>
<name>A0A3N4K0Z0_9PEZI</name>
<dbReference type="STRING" id="1336337.A0A3N4K0Z0"/>
<dbReference type="EMBL" id="ML120359">
    <property type="protein sequence ID" value="RPB04247.1"/>
    <property type="molecule type" value="Genomic_DNA"/>
</dbReference>
<accession>A0A3N4K0Z0</accession>